<evidence type="ECO:0000256" key="1">
    <source>
        <dbReference type="SAM" id="SignalP"/>
    </source>
</evidence>
<dbReference type="EMBL" id="JRYR02000001">
    <property type="protein sequence ID" value="OHX66257.1"/>
    <property type="molecule type" value="Genomic_DNA"/>
</dbReference>
<dbReference type="PROSITE" id="PS51257">
    <property type="entry name" value="PROKAR_LIPOPROTEIN"/>
    <property type="match status" value="1"/>
</dbReference>
<keyword evidence="3" id="KW-1185">Reference proteome</keyword>
<dbReference type="AlphaFoldDB" id="A0A1S1YZ29"/>
<dbReference type="STRING" id="915059.NH26_07775"/>
<gene>
    <name evidence="2" type="ORF">NH26_07775</name>
</gene>
<protein>
    <recommendedName>
        <fullName evidence="4">DUF4377 domain-containing protein</fullName>
    </recommendedName>
</protein>
<evidence type="ECO:0008006" key="4">
    <source>
        <dbReference type="Google" id="ProtNLM"/>
    </source>
</evidence>
<evidence type="ECO:0000313" key="2">
    <source>
        <dbReference type="EMBL" id="OHX66257.1"/>
    </source>
</evidence>
<comment type="caution">
    <text evidence="2">The sequence shown here is derived from an EMBL/GenBank/DDBJ whole genome shotgun (WGS) entry which is preliminary data.</text>
</comment>
<reference evidence="2 3" key="1">
    <citation type="journal article" date="2012" name="Int. J. Syst. Evol. Microbiol.">
        <title>Flammeovirga pacifica sp. nov., isolated from deep-sea sediment.</title>
        <authorList>
            <person name="Xu H."/>
            <person name="Fu Y."/>
            <person name="Yang N."/>
            <person name="Ding Z."/>
            <person name="Lai Q."/>
            <person name="Zeng R."/>
        </authorList>
    </citation>
    <scope>NUCLEOTIDE SEQUENCE [LARGE SCALE GENOMIC DNA]</scope>
    <source>
        <strain evidence="3">DSM 24597 / LMG 26175 / WPAGA1</strain>
    </source>
</reference>
<organism evidence="2 3">
    <name type="scientific">Flammeovirga pacifica</name>
    <dbReference type="NCBI Taxonomy" id="915059"/>
    <lineage>
        <taxon>Bacteria</taxon>
        <taxon>Pseudomonadati</taxon>
        <taxon>Bacteroidota</taxon>
        <taxon>Cytophagia</taxon>
        <taxon>Cytophagales</taxon>
        <taxon>Flammeovirgaceae</taxon>
        <taxon>Flammeovirga</taxon>
    </lineage>
</organism>
<keyword evidence="1" id="KW-0732">Signal</keyword>
<sequence length="122" mass="14010">MKTTIYTLLFSMVCLYIFSSCNTEESKVTTCDQNGIGEQYQFYRNILTEAVKLSDCETIQDYSEEAITFISENQNCIIIYLVLQEGNNIDDEQTANKIINEMKVDIINIQYSCEIDNLPSSQ</sequence>
<dbReference type="Proteomes" id="UP000179797">
    <property type="component" value="Unassembled WGS sequence"/>
</dbReference>
<feature type="chain" id="PRO_5010233217" description="DUF4377 domain-containing protein" evidence="1">
    <location>
        <begin position="23"/>
        <end position="122"/>
    </location>
</feature>
<name>A0A1S1YZ29_FLAPC</name>
<accession>A0A1S1YZ29</accession>
<proteinExistence type="predicted"/>
<dbReference type="RefSeq" id="WP_071397118.1">
    <property type="nucleotide sequence ID" value="NZ_JRYR02000001.1"/>
</dbReference>
<feature type="signal peptide" evidence="1">
    <location>
        <begin position="1"/>
        <end position="22"/>
    </location>
</feature>
<evidence type="ECO:0000313" key="3">
    <source>
        <dbReference type="Proteomes" id="UP000179797"/>
    </source>
</evidence>